<dbReference type="EMBL" id="NXAO01000002">
    <property type="protein sequence ID" value="PHO16635.1"/>
    <property type="molecule type" value="Genomic_DNA"/>
</dbReference>
<dbReference type="PANTHER" id="PTHR43242">
    <property type="entry name" value="NAD(P)-BINDING ROSSMANN-FOLD SUPERFAMILY PROTEIN"/>
    <property type="match status" value="1"/>
</dbReference>
<dbReference type="GO" id="GO:0019305">
    <property type="term" value="P:dTDP-rhamnose biosynthetic process"/>
    <property type="evidence" value="ECO:0007669"/>
    <property type="project" value="UniProtKB-UniPathway"/>
</dbReference>
<dbReference type="CDD" id="cd05254">
    <property type="entry name" value="dTDP_HR_like_SDR_e"/>
    <property type="match status" value="1"/>
</dbReference>
<dbReference type="InterPro" id="IPR029903">
    <property type="entry name" value="RmlD-like-bd"/>
</dbReference>
<accession>A0A347TP41</accession>
<dbReference type="Proteomes" id="UP000224740">
    <property type="component" value="Unassembled WGS sequence"/>
</dbReference>
<feature type="domain" description="RmlD-like substrate binding" evidence="1">
    <location>
        <begin position="1"/>
        <end position="289"/>
    </location>
</feature>
<dbReference type="RefSeq" id="WP_099309854.1">
    <property type="nucleotide sequence ID" value="NZ_CP032101.1"/>
</dbReference>
<dbReference type="KEGG" id="amar:AMRN_2671"/>
<proteinExistence type="predicted"/>
<evidence type="ECO:0000313" key="4">
    <source>
        <dbReference type="Proteomes" id="UP000224740"/>
    </source>
</evidence>
<protein>
    <submittedName>
        <fullName evidence="2">NAD(P)-dependent oxidoreductase</fullName>
    </submittedName>
</protein>
<dbReference type="Proteomes" id="UP000264693">
    <property type="component" value="Chromosome"/>
</dbReference>
<dbReference type="Pfam" id="PF04321">
    <property type="entry name" value="RmlD_sub_bind"/>
    <property type="match status" value="1"/>
</dbReference>
<dbReference type="SUPFAM" id="SSF51735">
    <property type="entry name" value="NAD(P)-binding Rossmann-fold domains"/>
    <property type="match status" value="1"/>
</dbReference>
<dbReference type="UniPathway" id="UPA00124"/>
<dbReference type="Gene3D" id="3.40.50.720">
    <property type="entry name" value="NAD(P)-binding Rossmann-like Domain"/>
    <property type="match status" value="1"/>
</dbReference>
<reference evidence="4" key="1">
    <citation type="submission" date="2017-09" db="EMBL/GenBank/DDBJ databases">
        <title>Arcobacter canalis sp. nov., a new species isolated from a water canal contaminated with urban sewage.</title>
        <authorList>
            <person name="Perez-Cataluna A."/>
            <person name="Salas-Masso N."/>
            <person name="Figueras M.J."/>
        </authorList>
    </citation>
    <scope>NUCLEOTIDE SEQUENCE [LARGE SCALE GENOMIC DNA]</scope>
    <source>
        <strain evidence="4">CECT 7727</strain>
    </source>
</reference>
<name>A0A347TP41_9BACT</name>
<dbReference type="Gene3D" id="3.90.25.10">
    <property type="entry name" value="UDP-galactose 4-epimerase, domain 1"/>
    <property type="match status" value="1"/>
</dbReference>
<gene>
    <name evidence="2" type="ORF">AMRN_2671</name>
    <name evidence="3" type="ORF">CPH92_00440</name>
</gene>
<evidence type="ECO:0000313" key="2">
    <source>
        <dbReference type="EMBL" id="AXX88369.1"/>
    </source>
</evidence>
<reference evidence="2 5" key="3">
    <citation type="submission" date="2018-08" db="EMBL/GenBank/DDBJ databases">
        <title>Complete genome of the Arcobacter marinus type strain JCM 15502.</title>
        <authorList>
            <person name="Miller W.G."/>
            <person name="Yee E."/>
            <person name="Huynh S."/>
            <person name="Parker C.T."/>
        </authorList>
    </citation>
    <scope>NUCLEOTIDE SEQUENCE [LARGE SCALE GENOMIC DNA]</scope>
    <source>
        <strain evidence="2 5">JCM 15502</strain>
    </source>
</reference>
<dbReference type="AlphaFoldDB" id="A0A347TP41"/>
<evidence type="ECO:0000259" key="1">
    <source>
        <dbReference type="Pfam" id="PF04321"/>
    </source>
</evidence>
<dbReference type="EMBL" id="CP032101">
    <property type="protein sequence ID" value="AXX88369.1"/>
    <property type="molecule type" value="Genomic_DNA"/>
</dbReference>
<reference evidence="3" key="2">
    <citation type="submission" date="2017-09" db="EMBL/GenBank/DDBJ databases">
        <authorList>
            <person name="Perez-Cataluna A."/>
            <person name="Figueras M.J."/>
            <person name="Salas-Masso N."/>
        </authorList>
    </citation>
    <scope>NUCLEOTIDE SEQUENCE</scope>
    <source>
        <strain evidence="3">CECT 7727</strain>
    </source>
</reference>
<evidence type="ECO:0000313" key="5">
    <source>
        <dbReference type="Proteomes" id="UP000264693"/>
    </source>
</evidence>
<evidence type="ECO:0000313" key="3">
    <source>
        <dbReference type="EMBL" id="PHO16635.1"/>
    </source>
</evidence>
<sequence length="296" mass="34202">MKIAIFGSTGLLGSTLCELYKNHDIKSFSRVFSKKEANNYVIDYSKLEEEVNCHFDNWKPDIVINCIALVNLENCENDISLARLSNYDIAISLANIAKKYNSYYIHISTDHYFNDNKKLHTEEDSVQIMNNYALTKYEAEKEIPKIYSNSLIVRTNILGFRGKKTKTFFEWLLYGLLNKESIHLYSNFYTSPICTNLLGNILLKCYDNNLIGVYNITSSEHINKYDFGLKTAKKFNLDFKYVKKSQIDNNNVSVKRALTLGLDVSKIENDLKMKMPSIDDTLNSLYQDFLKGKLNE</sequence>
<dbReference type="InterPro" id="IPR036291">
    <property type="entry name" value="NAD(P)-bd_dom_sf"/>
</dbReference>
<organism evidence="2 5">
    <name type="scientific">Malaciobacter marinus</name>
    <dbReference type="NCBI Taxonomy" id="505249"/>
    <lineage>
        <taxon>Bacteria</taxon>
        <taxon>Pseudomonadati</taxon>
        <taxon>Campylobacterota</taxon>
        <taxon>Epsilonproteobacteria</taxon>
        <taxon>Campylobacterales</taxon>
        <taxon>Arcobacteraceae</taxon>
        <taxon>Malaciobacter</taxon>
    </lineage>
</organism>
<keyword evidence="4" id="KW-1185">Reference proteome</keyword>
<dbReference type="PANTHER" id="PTHR43242:SF1">
    <property type="entry name" value="NAD(P)-BINDING ROSSMANN-FOLD SUPERFAMILY PROTEIN"/>
    <property type="match status" value="1"/>
</dbReference>